<organism evidence="2 3">
    <name type="scientific">Actinacidiphila yanglinensis</name>
    <dbReference type="NCBI Taxonomy" id="310779"/>
    <lineage>
        <taxon>Bacteria</taxon>
        <taxon>Bacillati</taxon>
        <taxon>Actinomycetota</taxon>
        <taxon>Actinomycetes</taxon>
        <taxon>Kitasatosporales</taxon>
        <taxon>Streptomycetaceae</taxon>
        <taxon>Actinacidiphila</taxon>
    </lineage>
</organism>
<dbReference type="PANTHER" id="PTHR12788">
    <property type="entry name" value="PROTEIN-TYROSINE SULFOTRANSFERASE 2"/>
    <property type="match status" value="1"/>
</dbReference>
<dbReference type="PANTHER" id="PTHR12788:SF10">
    <property type="entry name" value="PROTEIN-TYROSINE SULFOTRANSFERASE"/>
    <property type="match status" value="1"/>
</dbReference>
<protein>
    <submittedName>
        <fullName evidence="2">Sulfotransferase family protein</fullName>
    </submittedName>
</protein>
<name>A0A1H6DV75_9ACTN</name>
<evidence type="ECO:0000313" key="2">
    <source>
        <dbReference type="EMBL" id="SEG88485.1"/>
    </source>
</evidence>
<dbReference type="Pfam" id="PF13469">
    <property type="entry name" value="Sulfotransfer_3"/>
    <property type="match status" value="1"/>
</dbReference>
<keyword evidence="3" id="KW-1185">Reference proteome</keyword>
<accession>A0A1H6DV75</accession>
<reference evidence="2 3" key="1">
    <citation type="submission" date="2016-10" db="EMBL/GenBank/DDBJ databases">
        <authorList>
            <person name="de Groot N.N."/>
        </authorList>
    </citation>
    <scope>NUCLEOTIDE SEQUENCE [LARGE SCALE GENOMIC DNA]</scope>
    <source>
        <strain evidence="2 3">CGMCC 4.2023</strain>
    </source>
</reference>
<keyword evidence="1 2" id="KW-0808">Transferase</keyword>
<dbReference type="SUPFAM" id="SSF52540">
    <property type="entry name" value="P-loop containing nucleoside triphosphate hydrolases"/>
    <property type="match status" value="1"/>
</dbReference>
<dbReference type="Proteomes" id="UP000236754">
    <property type="component" value="Unassembled WGS sequence"/>
</dbReference>
<dbReference type="InterPro" id="IPR026634">
    <property type="entry name" value="TPST-like"/>
</dbReference>
<evidence type="ECO:0000256" key="1">
    <source>
        <dbReference type="ARBA" id="ARBA00022679"/>
    </source>
</evidence>
<evidence type="ECO:0000313" key="3">
    <source>
        <dbReference type="Proteomes" id="UP000236754"/>
    </source>
</evidence>
<dbReference type="OrthoDB" id="9777890at2"/>
<dbReference type="Gene3D" id="3.40.50.300">
    <property type="entry name" value="P-loop containing nucleotide triphosphate hydrolases"/>
    <property type="match status" value="1"/>
</dbReference>
<sequence>MILHDPRVRRLARRVRLKARRVITAPPPVLGPEATRLVQDPVFVISSIRSGSTLLRVLLNTHPDIRAPHEMHLRTLKLSYGESYTERAMELLDLDHRELEHLLWDRVLHRELVRSEKKVIVDKTPGNADQWQRLHEAWPRGRFIFLLRHPASVVASQMDSRPDKGMDWTVRHIRRYVEQVDAARSTLDGLTVRYEDLTADPEAECRRLCAFLGVEFTPKMLRYGRQDHGPFQVRMGDWSDKIKSGKVQVARAMPSPEEVPEPLRAITRKWEYPC</sequence>
<dbReference type="GO" id="GO:0008476">
    <property type="term" value="F:protein-tyrosine sulfotransferase activity"/>
    <property type="evidence" value="ECO:0007669"/>
    <property type="project" value="InterPro"/>
</dbReference>
<dbReference type="InterPro" id="IPR027417">
    <property type="entry name" value="P-loop_NTPase"/>
</dbReference>
<gene>
    <name evidence="2" type="ORF">SAMN05216223_11973</name>
</gene>
<proteinExistence type="predicted"/>
<dbReference type="EMBL" id="FNVU01000019">
    <property type="protein sequence ID" value="SEG88485.1"/>
    <property type="molecule type" value="Genomic_DNA"/>
</dbReference>
<dbReference type="RefSeq" id="WP_103889517.1">
    <property type="nucleotide sequence ID" value="NZ_FNVU01000019.1"/>
</dbReference>
<dbReference type="AlphaFoldDB" id="A0A1H6DV75"/>